<sequence length="42" mass="4647">MLSSKKKSLWMAVSDGLAGSINTLPFASYLFMHYFFKGSTAL</sequence>
<keyword evidence="1" id="KW-0472">Membrane</keyword>
<evidence type="ECO:0000313" key="3">
    <source>
        <dbReference type="Proteomes" id="UP000242664"/>
    </source>
</evidence>
<organism evidence="2 3">
    <name type="scientific">Vibrio antiquarius (strain Ex25)</name>
    <dbReference type="NCBI Taxonomy" id="150340"/>
    <lineage>
        <taxon>Bacteria</taxon>
        <taxon>Pseudomonadati</taxon>
        <taxon>Pseudomonadota</taxon>
        <taxon>Gammaproteobacteria</taxon>
        <taxon>Vibrionales</taxon>
        <taxon>Vibrionaceae</taxon>
        <taxon>Vibrio</taxon>
        <taxon>Vibrio diabolicus subgroup</taxon>
    </lineage>
</organism>
<evidence type="ECO:0000313" key="2">
    <source>
        <dbReference type="EMBL" id="EDN57468.1"/>
    </source>
</evidence>
<name>A0ABM9WVR2_VIBAE</name>
<proteinExistence type="predicted"/>
<keyword evidence="1" id="KW-0812">Transmembrane</keyword>
<evidence type="ECO:0000256" key="1">
    <source>
        <dbReference type="SAM" id="Phobius"/>
    </source>
</evidence>
<reference evidence="3" key="1">
    <citation type="submission" date="2006-10" db="EMBL/GenBank/DDBJ databases">
        <authorList>
            <person name="Heidelberg J."/>
            <person name="Sebastian Y."/>
        </authorList>
    </citation>
    <scope>NUCLEOTIDE SEQUENCE [LARGE SCALE GENOMIC DNA]</scope>
    <source>
        <strain evidence="3">EX25</strain>
    </source>
</reference>
<gene>
    <name evidence="2" type="ORF">VEx25_A0400</name>
</gene>
<keyword evidence="1" id="KW-1133">Transmembrane helix</keyword>
<accession>A0ABM9WVR2</accession>
<feature type="transmembrane region" description="Helical" evidence="1">
    <location>
        <begin position="12"/>
        <end position="36"/>
    </location>
</feature>
<protein>
    <recommendedName>
        <fullName evidence="4">MFS transporter</fullName>
    </recommendedName>
</protein>
<dbReference type="Proteomes" id="UP000242664">
    <property type="component" value="Unassembled WGS sequence"/>
</dbReference>
<dbReference type="EMBL" id="DS267818">
    <property type="protein sequence ID" value="EDN57468.1"/>
    <property type="molecule type" value="Genomic_DNA"/>
</dbReference>
<keyword evidence="3" id="KW-1185">Reference proteome</keyword>
<evidence type="ECO:0008006" key="4">
    <source>
        <dbReference type="Google" id="ProtNLM"/>
    </source>
</evidence>